<dbReference type="InterPro" id="IPR039564">
    <property type="entry name" value="Peptidase_C39-like"/>
</dbReference>
<evidence type="ECO:0000259" key="1">
    <source>
        <dbReference type="Pfam" id="PF13529"/>
    </source>
</evidence>
<name>A0A1U7CUZ1_9BACT</name>
<dbReference type="Gene3D" id="1.25.40.10">
    <property type="entry name" value="Tetratricopeptide repeat domain"/>
    <property type="match status" value="6"/>
</dbReference>
<dbReference type="InterPro" id="IPR019734">
    <property type="entry name" value="TPR_rpt"/>
</dbReference>
<dbReference type="PANTHER" id="PTHR12558:SF13">
    <property type="entry name" value="CELL DIVISION CYCLE PROTEIN 27 HOMOLOG"/>
    <property type="match status" value="1"/>
</dbReference>
<dbReference type="GO" id="GO:0008233">
    <property type="term" value="F:peptidase activity"/>
    <property type="evidence" value="ECO:0007669"/>
    <property type="project" value="UniProtKB-KW"/>
</dbReference>
<dbReference type="KEGG" id="pbor:BSF38_04268"/>
<keyword evidence="2" id="KW-0378">Hydrolase</keyword>
<sequence length="1706" mass="188392">MCPMDVFPAEGAGGARAESRPIDDDAGDGTMAVMIEERGLITVGQDVLDRVRALYSEGDCLEAYEVARAVGPLGSWTGTAARVLAGRLARHLGGFRLGTALHLRAWRADPTDPEACYYHARAMIGRRGPLAAWEFLRRIGPLEAATDEVRSDWLASHAIALGALRDFDAAEAYLTEAERVAPGRAWLRVERSSLFEMEDRYDEALAAAREALALRPWYIPAVQATAGLLQLLDREAEAVALLTEASDRLASGAVSAQLATVQFELGRFDDAMRSLDRFAALAPLIDPPTRRWLAGRRSDAAYRLGDLASAVAFARECGEPFFKTVADRIEAADVDDRRVRLAVGFVRQHHQTCGPATLSALARFWGREADHLEVAGEICYDGTPDHLERSWAEANGWTAREFTVTWDSALALLDRGVPFTLTTVETQSAHLQAVIGYDARRGTLLIRDPTLPHEGEALGEPFLKRYRSVGPRGMAMIPRDHAELFDGLDLPESNLYDHLNRMQVALRDHDREAAAAALDALRAEAPGHRLTHHARRLLAIYDVDAPAMLSVLEALRAAFPDDVNLRLSQLSCLRELGRRDDRLALYREVCAGRSADPILCRQYAQELLTDAREHPAAERLARRALRARPADALGLYVLARIAWDAGRLDGAIELYRFASCLEDKNEGLVRSYFSAARHVHREDEPLRLMAARCRRFGAISSQPARTLHEALSILESAVEAAAVLDEALRLRPDDGELILFAAEADAVTGEFDRAAARLDEARGHCRRGDWLRAAAGLASNRGDLVAALGLWREVLEAEPAVLDANRAVARLLAETEDRSAALAHLTQACERSPHNYALNQALIERLRAEGSDEAELALRRLLDVHPADAWGRRELALFLGEHGRADEAAAEMEIASAIEPLSTVEASVRGIVLEHAGGLAEAREAYREAIRRDIDNESAVSRLIETCDSQSERLEALAFIESELARQVTFGDGLLAFARRADGTLGPDDLLATLLRALEARPDLWHAWSAVICERIGRGDLDEADALARQAVERFPLLPRLWLDRAAVCRARSDRDGEHEALGRALRINPGWGTAARELSQALEREGKNEESRAVLERAAAYSPLDAVNHGYLADTLWLLGEKEAAVERMARSLRIDPGYEWAWRTLAVWSRELERPEATAELAREVAQQRRGDSRAWLALARMLSGPSTLDERLEALDRAAALAPRSAEPHDLKAEVLAESGRFDEAEAACRPPSWGDRPPLTLRGRAAWIAARRGDLAGAVARMRPVLDENPGYYWGWNLLVEWVRDAGSNDEYLEATEGLVRLSSDDAVSHAYRGEALLRAEDPAGAKLSFRRALELAPSHEFAAMNLFDLELADGEIDAARTTLEALKTHGDGGAFVISREVQWHAARAEPGDRAAAREALERLSLAGDVGSEWPFRAAVDALTRSGWGQDADSAYAKALERPDAASAIGMIWAERWGGRRDWRQARKLPPLLAAGGESAHQALAAYIKALGQARRRFRLSSSIRRHRASLRGHAWCWGMVGYALTNLGRNRAAVRWLADWPDRADVEPWMLVNLVISFRALGRDEEAARVSRHALELPASHGTSDHILWLALDDLLEGRADEAARRLDGLDSAPFDATKRYLYDLALILRDVERAEPAARRRVAILARRDVKSLNRESYVSPSDFNAVLSVFRRAARRLAHHVGPWRGRVSLLEFCPPNRA</sequence>
<organism evidence="2 3">
    <name type="scientific">Paludisphaera borealis</name>
    <dbReference type="NCBI Taxonomy" id="1387353"/>
    <lineage>
        <taxon>Bacteria</taxon>
        <taxon>Pseudomonadati</taxon>
        <taxon>Planctomycetota</taxon>
        <taxon>Planctomycetia</taxon>
        <taxon>Isosphaerales</taxon>
        <taxon>Isosphaeraceae</taxon>
        <taxon>Paludisphaera</taxon>
    </lineage>
</organism>
<reference evidence="3" key="1">
    <citation type="submission" date="2016-12" db="EMBL/GenBank/DDBJ databases">
        <title>Comparative genomics of four Isosphaeraceae planctomycetes: a common pool of plasmids and glycoside hydrolase genes.</title>
        <authorList>
            <person name="Ivanova A."/>
        </authorList>
    </citation>
    <scope>NUCLEOTIDE SEQUENCE [LARGE SCALE GENOMIC DNA]</scope>
    <source>
        <strain evidence="3">PX4</strain>
    </source>
</reference>
<dbReference type="EMBL" id="CP019082">
    <property type="protein sequence ID" value="APW62716.1"/>
    <property type="molecule type" value="Genomic_DNA"/>
</dbReference>
<gene>
    <name evidence="2" type="primary">bepA_16</name>
    <name evidence="2" type="ORF">BSF38_04268</name>
</gene>
<evidence type="ECO:0000313" key="2">
    <source>
        <dbReference type="EMBL" id="APW62716.1"/>
    </source>
</evidence>
<dbReference type="Proteomes" id="UP000186309">
    <property type="component" value="Chromosome"/>
</dbReference>
<dbReference type="GO" id="GO:0006508">
    <property type="term" value="P:proteolysis"/>
    <property type="evidence" value="ECO:0007669"/>
    <property type="project" value="UniProtKB-KW"/>
</dbReference>
<evidence type="ECO:0000313" key="3">
    <source>
        <dbReference type="Proteomes" id="UP000186309"/>
    </source>
</evidence>
<dbReference type="PANTHER" id="PTHR12558">
    <property type="entry name" value="CELL DIVISION CYCLE 16,23,27"/>
    <property type="match status" value="1"/>
</dbReference>
<feature type="domain" description="Peptidase C39-like" evidence="1">
    <location>
        <begin position="343"/>
        <end position="449"/>
    </location>
</feature>
<protein>
    <submittedName>
        <fullName evidence="2">Beta-barrel assembly-enhancing protease</fullName>
        <ecNumber evidence="2">3.4.-.-</ecNumber>
    </submittedName>
</protein>
<accession>A0A1U7CUZ1</accession>
<proteinExistence type="predicted"/>
<dbReference type="InterPro" id="IPR011990">
    <property type="entry name" value="TPR-like_helical_dom_sf"/>
</dbReference>
<dbReference type="Gene3D" id="3.90.70.10">
    <property type="entry name" value="Cysteine proteinases"/>
    <property type="match status" value="1"/>
</dbReference>
<dbReference type="STRING" id="1387353.BSF38_04268"/>
<dbReference type="SMART" id="SM00028">
    <property type="entry name" value="TPR"/>
    <property type="match status" value="9"/>
</dbReference>
<dbReference type="Pfam" id="PF13529">
    <property type="entry name" value="Peptidase_C39_2"/>
    <property type="match status" value="1"/>
</dbReference>
<keyword evidence="2" id="KW-0645">Protease</keyword>
<dbReference type="EC" id="3.4.-.-" evidence="2"/>
<keyword evidence="3" id="KW-1185">Reference proteome</keyword>
<dbReference type="SUPFAM" id="SSF48452">
    <property type="entry name" value="TPR-like"/>
    <property type="match status" value="6"/>
</dbReference>